<evidence type="ECO:0000256" key="1">
    <source>
        <dbReference type="SAM" id="Phobius"/>
    </source>
</evidence>
<keyword evidence="1" id="KW-1133">Transmembrane helix</keyword>
<feature type="transmembrane region" description="Helical" evidence="1">
    <location>
        <begin position="12"/>
        <end position="33"/>
    </location>
</feature>
<evidence type="ECO:0000313" key="3">
    <source>
        <dbReference type="Proteomes" id="UP000004099"/>
    </source>
</evidence>
<protein>
    <submittedName>
        <fullName evidence="2">Uncharacterized protein</fullName>
    </submittedName>
</protein>
<evidence type="ECO:0000313" key="2">
    <source>
        <dbReference type="EMBL" id="EFZ34436.1"/>
    </source>
</evidence>
<keyword evidence="1" id="KW-0812">Transmembrane</keyword>
<gene>
    <name evidence="2" type="ORF">HMPREF0542_11376</name>
</gene>
<sequence>MSTVLIFVVKDSRVQTIFSTFIGGLLGIVIWIITTSATDKMNQENAEIDRLLYIIDRHIYLLNKDVLLENANSYESINASETKQSNYYRFL</sequence>
<comment type="caution">
    <text evidence="2">The sequence shown here is derived from an EMBL/GenBank/DDBJ whole genome shotgun (WGS) entry which is preliminary data.</text>
</comment>
<dbReference type="AlphaFoldDB" id="E7FR49"/>
<reference evidence="2 3" key="1">
    <citation type="submission" date="2011-01" db="EMBL/GenBank/DDBJ databases">
        <authorList>
            <person name="Muzny D."/>
            <person name="Qin X."/>
            <person name="Buhay C."/>
            <person name="Dugan-Rocha S."/>
            <person name="Ding Y."/>
            <person name="Chen G."/>
            <person name="Hawes A."/>
            <person name="Holder M."/>
            <person name="Jhangiani S."/>
            <person name="Johnson A."/>
            <person name="Khan Z."/>
            <person name="Li Z."/>
            <person name="Liu W."/>
            <person name="Liu X."/>
            <person name="Perez L."/>
            <person name="Shen H."/>
            <person name="Wang Q."/>
            <person name="Watt J."/>
            <person name="Xi L."/>
            <person name="Xin Y."/>
            <person name="Zhou J."/>
            <person name="Deng J."/>
            <person name="Jiang H."/>
            <person name="Liu Y."/>
            <person name="Qu J."/>
            <person name="Song X.-Z."/>
            <person name="Zhang L."/>
            <person name="Villasana D."/>
            <person name="Johnson A."/>
            <person name="Liu J."/>
            <person name="Liyanage D."/>
            <person name="Lorensuhewa L."/>
            <person name="Robinson T."/>
            <person name="Song A."/>
            <person name="Song B.-B."/>
            <person name="Dinh H."/>
            <person name="Thornton R."/>
            <person name="Coyle M."/>
            <person name="Francisco L."/>
            <person name="Jackson L."/>
            <person name="Javaid M."/>
            <person name="Korchina V."/>
            <person name="Kovar C."/>
            <person name="Mata R."/>
            <person name="Mathew T."/>
            <person name="Ngo R."/>
            <person name="Nguyen L."/>
            <person name="Nguyen N."/>
            <person name="Okwuonu G."/>
            <person name="Ongeri F."/>
            <person name="Pham C."/>
            <person name="Simmons D."/>
            <person name="Wilczek-Boney K."/>
            <person name="Hale W."/>
            <person name="Jakkamsetti A."/>
            <person name="Pham P."/>
            <person name="Ruth R."/>
            <person name="San Lucas F."/>
            <person name="Warren J."/>
            <person name="Zhang J."/>
            <person name="Zhao Z."/>
            <person name="Zhou C."/>
            <person name="Zhu D."/>
            <person name="Lee S."/>
            <person name="Bess C."/>
            <person name="Blankenburg K."/>
            <person name="Forbes L."/>
            <person name="Fu Q."/>
            <person name="Gubbala S."/>
            <person name="Hirani K."/>
            <person name="Jayaseelan J.C."/>
            <person name="Lara F."/>
            <person name="Munidasa M."/>
            <person name="Palculict T."/>
            <person name="Patil S."/>
            <person name="Pu L.-L."/>
            <person name="Saada N."/>
            <person name="Tang L."/>
            <person name="Weissenberger G."/>
            <person name="Zhu Y."/>
            <person name="Hemphill L."/>
            <person name="Shang Y."/>
            <person name="Youmans B."/>
            <person name="Ayvaz T."/>
            <person name="Ross M."/>
            <person name="Santibanez J."/>
            <person name="Aqrawi P."/>
            <person name="Gross S."/>
            <person name="Joshi V."/>
            <person name="Fowler G."/>
            <person name="Nazareth L."/>
            <person name="Reid J."/>
            <person name="Worley K."/>
            <person name="Petrosino J."/>
            <person name="Highlander S."/>
            <person name="Gibbs R."/>
        </authorList>
    </citation>
    <scope>NUCLEOTIDE SEQUENCE [LARGE SCALE GENOMIC DNA]</scope>
    <source>
        <strain evidence="2 3">ATCC 25644</strain>
    </source>
</reference>
<keyword evidence="1" id="KW-0472">Membrane</keyword>
<organism evidence="2 3">
    <name type="scientific">Ligilactobacillus ruminis ATCC 25644</name>
    <dbReference type="NCBI Taxonomy" id="525362"/>
    <lineage>
        <taxon>Bacteria</taxon>
        <taxon>Bacillati</taxon>
        <taxon>Bacillota</taxon>
        <taxon>Bacilli</taxon>
        <taxon>Lactobacillales</taxon>
        <taxon>Lactobacillaceae</taxon>
        <taxon>Ligilactobacillus</taxon>
    </lineage>
</organism>
<accession>E7FR49</accession>
<name>E7FR49_9LACO</name>
<dbReference type="HOGENOM" id="CLU_2423277_0_0_9"/>
<proteinExistence type="predicted"/>
<dbReference type="EMBL" id="ACGS02000041">
    <property type="protein sequence ID" value="EFZ34436.1"/>
    <property type="molecule type" value="Genomic_DNA"/>
</dbReference>
<dbReference type="Proteomes" id="UP000004099">
    <property type="component" value="Unassembled WGS sequence"/>
</dbReference>